<comment type="caution">
    <text evidence="2">The sequence shown here is derived from an EMBL/GenBank/DDBJ whole genome shotgun (WGS) entry which is preliminary data.</text>
</comment>
<dbReference type="EMBL" id="AOLL01000021">
    <property type="protein sequence ID" value="ELZ89864.1"/>
    <property type="molecule type" value="Genomic_DNA"/>
</dbReference>
<name>M0I387_HALVO</name>
<feature type="compositionally biased region" description="Low complexity" evidence="1">
    <location>
        <begin position="157"/>
        <end position="177"/>
    </location>
</feature>
<evidence type="ECO:0000313" key="3">
    <source>
        <dbReference type="Proteomes" id="UP000011577"/>
    </source>
</evidence>
<evidence type="ECO:0000256" key="1">
    <source>
        <dbReference type="SAM" id="MobiDB-lite"/>
    </source>
</evidence>
<dbReference type="AlphaFoldDB" id="M0I387"/>
<feature type="region of interest" description="Disordered" evidence="1">
    <location>
        <begin position="122"/>
        <end position="197"/>
    </location>
</feature>
<proteinExistence type="predicted"/>
<accession>M0I387</accession>
<organism evidence="2 3">
    <name type="scientific">Haloferax volcanii JCM 10717</name>
    <dbReference type="NCBI Taxonomy" id="1227458"/>
    <lineage>
        <taxon>Archaea</taxon>
        <taxon>Methanobacteriati</taxon>
        <taxon>Methanobacteriota</taxon>
        <taxon>Stenosarchaea group</taxon>
        <taxon>Halobacteria</taxon>
        <taxon>Halobacteriales</taxon>
        <taxon>Haloferacaceae</taxon>
        <taxon>Haloferax</taxon>
    </lineage>
</organism>
<reference evidence="2 3" key="1">
    <citation type="journal article" date="2014" name="PLoS Genet.">
        <title>Phylogenetically driven sequencing of extremely halophilic archaea reveals strategies for static and dynamic osmo-response.</title>
        <authorList>
            <person name="Becker E.A."/>
            <person name="Seitzer P.M."/>
            <person name="Tritt A."/>
            <person name="Larsen D."/>
            <person name="Krusor M."/>
            <person name="Yao A.I."/>
            <person name="Wu D."/>
            <person name="Madern D."/>
            <person name="Eisen J.A."/>
            <person name="Darling A.E."/>
            <person name="Facciotti M.T."/>
        </authorList>
    </citation>
    <scope>NUCLEOTIDE SEQUENCE [LARGE SCALE GENOMIC DNA]</scope>
    <source>
        <strain evidence="2 3">JCM 10717</strain>
    </source>
</reference>
<dbReference type="Proteomes" id="UP000011577">
    <property type="component" value="Unassembled WGS sequence"/>
</dbReference>
<gene>
    <name evidence="2" type="ORF">C452_11205</name>
</gene>
<protein>
    <submittedName>
        <fullName evidence="2">Uncharacterized protein</fullName>
    </submittedName>
</protein>
<evidence type="ECO:0000313" key="2">
    <source>
        <dbReference type="EMBL" id="ELZ89864.1"/>
    </source>
</evidence>
<sequence length="197" mass="21445">MATRPVTTYGSILVARQRSGMTSRNSFTPAEWRALAQTPVEVMFGVVVASNGGLRRELKTIRRTLRHTDEFGPESELVTHVAGFVRVNADRVRRDAETRDFTRPVAIARAHDHCREATAIVRARATRRSETSTDGSFAGAPNGSRTPGSKAGYSDWAAGGSARPSGRSSTPSGRRSPLPIRRARQAGELSYQSTHII</sequence>